<evidence type="ECO:0000256" key="1">
    <source>
        <dbReference type="ARBA" id="ARBA00005791"/>
    </source>
</evidence>
<proteinExistence type="inferred from homology"/>
<comment type="similarity">
    <text evidence="1">Belongs to the thioredoxin family. DsbA subfamily.</text>
</comment>
<evidence type="ECO:0000256" key="4">
    <source>
        <dbReference type="ARBA" id="ARBA00023157"/>
    </source>
</evidence>
<keyword evidence="3" id="KW-0560">Oxidoreductase</keyword>
<protein>
    <recommendedName>
        <fullName evidence="6">Thioredoxin domain-containing protein</fullName>
    </recommendedName>
</protein>
<sequence length="188" mass="21137">MYYSKQASEKANEGVTISSHIKGNPEARVELVEYSDFQCPACAQFYPYVKDLLDEHGSSIRFEYRHFPLVTVHPVAIPAARAAEAASQQGKFWEMHDKLFENQSAWSKASNANALFVQYAEELDLDVSLFKSHMNASLIDEAISKSFEDARTRGFSGTPTFLLNGELMQFTTFDEFRTAIEEAIAEAS</sequence>
<dbReference type="PANTHER" id="PTHR13887:SF14">
    <property type="entry name" value="DISULFIDE BOND FORMATION PROTEIN D"/>
    <property type="match status" value="1"/>
</dbReference>
<dbReference type="PANTHER" id="PTHR13887">
    <property type="entry name" value="GLUTATHIONE S-TRANSFERASE KAPPA"/>
    <property type="match status" value="1"/>
</dbReference>
<dbReference type="EMBL" id="MFKO01000002">
    <property type="protein sequence ID" value="OGG42023.1"/>
    <property type="molecule type" value="Genomic_DNA"/>
</dbReference>
<evidence type="ECO:0000256" key="3">
    <source>
        <dbReference type="ARBA" id="ARBA00023002"/>
    </source>
</evidence>
<reference evidence="7 8" key="1">
    <citation type="journal article" date="2016" name="Nat. Commun.">
        <title>Thousands of microbial genomes shed light on interconnected biogeochemical processes in an aquifer system.</title>
        <authorList>
            <person name="Anantharaman K."/>
            <person name="Brown C.T."/>
            <person name="Hug L.A."/>
            <person name="Sharon I."/>
            <person name="Castelle C.J."/>
            <person name="Probst A.J."/>
            <person name="Thomas B.C."/>
            <person name="Singh A."/>
            <person name="Wilkins M.J."/>
            <person name="Karaoz U."/>
            <person name="Brodie E.L."/>
            <person name="Williams K.H."/>
            <person name="Hubbard S.S."/>
            <person name="Banfield J.F."/>
        </authorList>
    </citation>
    <scope>NUCLEOTIDE SEQUENCE [LARGE SCALE GENOMIC DNA]</scope>
</reference>
<dbReference type="SUPFAM" id="SSF52833">
    <property type="entry name" value="Thioredoxin-like"/>
    <property type="match status" value="1"/>
</dbReference>
<accession>A0A1F6BYY1</accession>
<comment type="caution">
    <text evidence="7">The sequence shown here is derived from an EMBL/GenBank/DDBJ whole genome shotgun (WGS) entry which is preliminary data.</text>
</comment>
<keyword evidence="5" id="KW-0676">Redox-active center</keyword>
<dbReference type="Proteomes" id="UP000176322">
    <property type="component" value="Unassembled WGS sequence"/>
</dbReference>
<evidence type="ECO:0000313" key="8">
    <source>
        <dbReference type="Proteomes" id="UP000176322"/>
    </source>
</evidence>
<dbReference type="PROSITE" id="PS51352">
    <property type="entry name" value="THIOREDOXIN_2"/>
    <property type="match status" value="1"/>
</dbReference>
<evidence type="ECO:0000259" key="6">
    <source>
        <dbReference type="PROSITE" id="PS51352"/>
    </source>
</evidence>
<dbReference type="Gene3D" id="3.40.30.10">
    <property type="entry name" value="Glutaredoxin"/>
    <property type="match status" value="1"/>
</dbReference>
<dbReference type="Pfam" id="PF13462">
    <property type="entry name" value="Thioredoxin_4"/>
    <property type="match status" value="1"/>
</dbReference>
<name>A0A1F6BYY1_9BACT</name>
<dbReference type="InterPro" id="IPR013766">
    <property type="entry name" value="Thioredoxin_domain"/>
</dbReference>
<dbReference type="GO" id="GO:0016491">
    <property type="term" value="F:oxidoreductase activity"/>
    <property type="evidence" value="ECO:0007669"/>
    <property type="project" value="UniProtKB-KW"/>
</dbReference>
<evidence type="ECO:0000256" key="2">
    <source>
        <dbReference type="ARBA" id="ARBA00022729"/>
    </source>
</evidence>
<dbReference type="InterPro" id="IPR036249">
    <property type="entry name" value="Thioredoxin-like_sf"/>
</dbReference>
<feature type="domain" description="Thioredoxin" evidence="6">
    <location>
        <begin position="1"/>
        <end position="185"/>
    </location>
</feature>
<evidence type="ECO:0000313" key="7">
    <source>
        <dbReference type="EMBL" id="OGG42023.1"/>
    </source>
</evidence>
<keyword evidence="4" id="KW-1015">Disulfide bond</keyword>
<organism evidence="7 8">
    <name type="scientific">Candidatus Kaiserbacteria bacterium RIFCSPHIGHO2_01_FULL_46_22</name>
    <dbReference type="NCBI Taxonomy" id="1798475"/>
    <lineage>
        <taxon>Bacteria</taxon>
        <taxon>Candidatus Kaiseribacteriota</taxon>
    </lineage>
</organism>
<dbReference type="InterPro" id="IPR012336">
    <property type="entry name" value="Thioredoxin-like_fold"/>
</dbReference>
<evidence type="ECO:0000256" key="5">
    <source>
        <dbReference type="ARBA" id="ARBA00023284"/>
    </source>
</evidence>
<dbReference type="AlphaFoldDB" id="A0A1F6BYY1"/>
<dbReference type="STRING" id="1798475.A2837_00945"/>
<gene>
    <name evidence="7" type="ORF">A2837_00945</name>
</gene>
<keyword evidence="2" id="KW-0732">Signal</keyword>